<sequence>MRSSRSKPRCKKIPLEKKVRARAHDTCQELWSLHTKPTSDCILLFNHSKRREALQPAKQNRLQDGQLLREDLSRYADSIPGGAVAAKASHS</sequence>
<proteinExistence type="predicted"/>
<name>A0A2G5HN20_CERBT</name>
<reference evidence="1 2" key="1">
    <citation type="submission" date="2015-10" db="EMBL/GenBank/DDBJ databases">
        <title>The cercosporin biosynthetic gene cluster was horizontally transferred to several fungal lineages and shown to be expanded in Cercospora beticola based on microsynteny with recipient genomes.</title>
        <authorList>
            <person name="De Jonge R."/>
            <person name="Ebert M.K."/>
            <person name="Suttle J.C."/>
            <person name="Jurick Ii W.M."/>
            <person name="Secor G.A."/>
            <person name="Thomma B.P."/>
            <person name="Van De Peer Y."/>
            <person name="Bolton M.D."/>
        </authorList>
    </citation>
    <scope>NUCLEOTIDE SEQUENCE [LARGE SCALE GENOMIC DNA]</scope>
    <source>
        <strain evidence="1 2">09-40</strain>
    </source>
</reference>
<evidence type="ECO:0000313" key="1">
    <source>
        <dbReference type="EMBL" id="PIA93959.1"/>
    </source>
</evidence>
<comment type="caution">
    <text evidence="1">The sequence shown here is derived from an EMBL/GenBank/DDBJ whole genome shotgun (WGS) entry which is preliminary data.</text>
</comment>
<organism evidence="1 2">
    <name type="scientific">Cercospora beticola</name>
    <name type="common">Sugarbeet leaf spot fungus</name>
    <dbReference type="NCBI Taxonomy" id="122368"/>
    <lineage>
        <taxon>Eukaryota</taxon>
        <taxon>Fungi</taxon>
        <taxon>Dikarya</taxon>
        <taxon>Ascomycota</taxon>
        <taxon>Pezizomycotina</taxon>
        <taxon>Dothideomycetes</taxon>
        <taxon>Dothideomycetidae</taxon>
        <taxon>Mycosphaerellales</taxon>
        <taxon>Mycosphaerellaceae</taxon>
        <taxon>Cercospora</taxon>
    </lineage>
</organism>
<accession>A0A2G5HN20</accession>
<evidence type="ECO:0000313" key="2">
    <source>
        <dbReference type="Proteomes" id="UP000230605"/>
    </source>
</evidence>
<protein>
    <submittedName>
        <fullName evidence="1">Uncharacterized protein</fullName>
    </submittedName>
</protein>
<dbReference type="EMBL" id="LKMD01000105">
    <property type="protein sequence ID" value="PIA93959.1"/>
    <property type="molecule type" value="Genomic_DNA"/>
</dbReference>
<dbReference type="Proteomes" id="UP000230605">
    <property type="component" value="Chromosome 4"/>
</dbReference>
<dbReference type="AlphaFoldDB" id="A0A2G5HN20"/>
<gene>
    <name evidence="1" type="ORF">CB0940_04657</name>
</gene>